<dbReference type="EMBL" id="BGPR01000308">
    <property type="protein sequence ID" value="GBM12104.1"/>
    <property type="molecule type" value="Genomic_DNA"/>
</dbReference>
<name>A0A4Y2D824_ARAVE</name>
<reference evidence="1 2" key="1">
    <citation type="journal article" date="2019" name="Sci. Rep.">
        <title>Orb-weaving spider Araneus ventricosus genome elucidates the spidroin gene catalogue.</title>
        <authorList>
            <person name="Kono N."/>
            <person name="Nakamura H."/>
            <person name="Ohtoshi R."/>
            <person name="Moran D.A.P."/>
            <person name="Shinohara A."/>
            <person name="Yoshida Y."/>
            <person name="Fujiwara M."/>
            <person name="Mori M."/>
            <person name="Tomita M."/>
            <person name="Arakawa K."/>
        </authorList>
    </citation>
    <scope>NUCLEOTIDE SEQUENCE [LARGE SCALE GENOMIC DNA]</scope>
</reference>
<dbReference type="AlphaFoldDB" id="A0A4Y2D824"/>
<dbReference type="OrthoDB" id="8375462at2759"/>
<proteinExistence type="predicted"/>
<keyword evidence="2" id="KW-1185">Reference proteome</keyword>
<sequence length="101" mass="11769">MIQHSFFPHIQQDRDDFIFVQDVAPSHFHHEVQQYLYNTILTHCNLYLVGYIKDSAYVPPMPVTLQDFLISNCYSGEFNNQGQVTSLKLRSSNNKWRSSSA</sequence>
<accession>A0A4Y2D824</accession>
<comment type="caution">
    <text evidence="1">The sequence shown here is derived from an EMBL/GenBank/DDBJ whole genome shotgun (WGS) entry which is preliminary data.</text>
</comment>
<organism evidence="1 2">
    <name type="scientific">Araneus ventricosus</name>
    <name type="common">Orbweaver spider</name>
    <name type="synonym">Epeira ventricosa</name>
    <dbReference type="NCBI Taxonomy" id="182803"/>
    <lineage>
        <taxon>Eukaryota</taxon>
        <taxon>Metazoa</taxon>
        <taxon>Ecdysozoa</taxon>
        <taxon>Arthropoda</taxon>
        <taxon>Chelicerata</taxon>
        <taxon>Arachnida</taxon>
        <taxon>Araneae</taxon>
        <taxon>Araneomorphae</taxon>
        <taxon>Entelegynae</taxon>
        <taxon>Araneoidea</taxon>
        <taxon>Araneidae</taxon>
        <taxon>Araneus</taxon>
    </lineage>
</organism>
<evidence type="ECO:0000313" key="2">
    <source>
        <dbReference type="Proteomes" id="UP000499080"/>
    </source>
</evidence>
<dbReference type="Proteomes" id="UP000499080">
    <property type="component" value="Unassembled WGS sequence"/>
</dbReference>
<protein>
    <submittedName>
        <fullName evidence="1">Uncharacterized protein</fullName>
    </submittedName>
</protein>
<gene>
    <name evidence="1" type="ORF">AVEN_245497_1</name>
</gene>
<evidence type="ECO:0000313" key="1">
    <source>
        <dbReference type="EMBL" id="GBM12104.1"/>
    </source>
</evidence>